<reference evidence="1" key="3">
    <citation type="journal article" date="2017" name="Nature">
        <title>Genome sequence of the progenitor of the wheat D genome Aegilops tauschii.</title>
        <authorList>
            <person name="Luo M.C."/>
            <person name="Gu Y.Q."/>
            <person name="Puiu D."/>
            <person name="Wang H."/>
            <person name="Twardziok S.O."/>
            <person name="Deal K.R."/>
            <person name="Huo N."/>
            <person name="Zhu T."/>
            <person name="Wang L."/>
            <person name="Wang Y."/>
            <person name="McGuire P.E."/>
            <person name="Liu S."/>
            <person name="Long H."/>
            <person name="Ramasamy R.K."/>
            <person name="Rodriguez J.C."/>
            <person name="Van S.L."/>
            <person name="Yuan L."/>
            <person name="Wang Z."/>
            <person name="Xia Z."/>
            <person name="Xiao L."/>
            <person name="Anderson O.D."/>
            <person name="Ouyang S."/>
            <person name="Liang Y."/>
            <person name="Zimin A.V."/>
            <person name="Pertea G."/>
            <person name="Qi P."/>
            <person name="Bennetzen J.L."/>
            <person name="Dai X."/>
            <person name="Dawson M.W."/>
            <person name="Muller H.G."/>
            <person name="Kugler K."/>
            <person name="Rivarola-Duarte L."/>
            <person name="Spannagl M."/>
            <person name="Mayer K.F.X."/>
            <person name="Lu F.H."/>
            <person name="Bevan M.W."/>
            <person name="Leroy P."/>
            <person name="Li P."/>
            <person name="You F.M."/>
            <person name="Sun Q."/>
            <person name="Liu Z."/>
            <person name="Lyons E."/>
            <person name="Wicker T."/>
            <person name="Salzberg S.L."/>
            <person name="Devos K.M."/>
            <person name="Dvorak J."/>
        </authorList>
    </citation>
    <scope>NUCLEOTIDE SEQUENCE [LARGE SCALE GENOMIC DNA]</scope>
    <source>
        <strain evidence="1">cv. AL8/78</strain>
    </source>
</reference>
<reference evidence="1" key="5">
    <citation type="journal article" date="2021" name="G3 (Bethesda)">
        <title>Aegilops tauschii genome assembly Aet v5.0 features greater sequence contiguity and improved annotation.</title>
        <authorList>
            <person name="Wang L."/>
            <person name="Zhu T."/>
            <person name="Rodriguez J.C."/>
            <person name="Deal K.R."/>
            <person name="Dubcovsky J."/>
            <person name="McGuire P.E."/>
            <person name="Lux T."/>
            <person name="Spannagl M."/>
            <person name="Mayer K.F.X."/>
            <person name="Baldrich P."/>
            <person name="Meyers B.C."/>
            <person name="Huo N."/>
            <person name="Gu Y.Q."/>
            <person name="Zhou H."/>
            <person name="Devos K.M."/>
            <person name="Bennetzen J.L."/>
            <person name="Unver T."/>
            <person name="Budak H."/>
            <person name="Gulick P.J."/>
            <person name="Galiba G."/>
            <person name="Kalapos B."/>
            <person name="Nelson D.R."/>
            <person name="Li P."/>
            <person name="You F.M."/>
            <person name="Luo M.C."/>
            <person name="Dvorak J."/>
        </authorList>
    </citation>
    <scope>NUCLEOTIDE SEQUENCE [LARGE SCALE GENOMIC DNA]</scope>
    <source>
        <strain evidence="1">cv. AL8/78</strain>
    </source>
</reference>
<evidence type="ECO:0000313" key="2">
    <source>
        <dbReference type="Proteomes" id="UP000015105"/>
    </source>
</evidence>
<evidence type="ECO:0000313" key="1">
    <source>
        <dbReference type="EnsemblPlants" id="AET3Gv21256400.19"/>
    </source>
</evidence>
<dbReference type="Proteomes" id="UP000015105">
    <property type="component" value="Chromosome 3D"/>
</dbReference>
<reference evidence="1" key="4">
    <citation type="submission" date="2019-03" db="UniProtKB">
        <authorList>
            <consortium name="EnsemblPlants"/>
        </authorList>
    </citation>
    <scope>IDENTIFICATION</scope>
</reference>
<reference evidence="2" key="2">
    <citation type="journal article" date="2017" name="Nat. Plants">
        <title>The Aegilops tauschii genome reveals multiple impacts of transposons.</title>
        <authorList>
            <person name="Zhao G."/>
            <person name="Zou C."/>
            <person name="Li K."/>
            <person name="Wang K."/>
            <person name="Li T."/>
            <person name="Gao L."/>
            <person name="Zhang X."/>
            <person name="Wang H."/>
            <person name="Yang Z."/>
            <person name="Liu X."/>
            <person name="Jiang W."/>
            <person name="Mao L."/>
            <person name="Kong X."/>
            <person name="Jiao Y."/>
            <person name="Jia J."/>
        </authorList>
    </citation>
    <scope>NUCLEOTIDE SEQUENCE [LARGE SCALE GENOMIC DNA]</scope>
    <source>
        <strain evidence="2">cv. AL8/78</strain>
    </source>
</reference>
<reference evidence="2" key="1">
    <citation type="journal article" date="2014" name="Science">
        <title>Ancient hybridizations among the ancestral genomes of bread wheat.</title>
        <authorList>
            <consortium name="International Wheat Genome Sequencing Consortium,"/>
            <person name="Marcussen T."/>
            <person name="Sandve S.R."/>
            <person name="Heier L."/>
            <person name="Spannagl M."/>
            <person name="Pfeifer M."/>
            <person name="Jakobsen K.S."/>
            <person name="Wulff B.B."/>
            <person name="Steuernagel B."/>
            <person name="Mayer K.F."/>
            <person name="Olsen O.A."/>
        </authorList>
    </citation>
    <scope>NUCLEOTIDE SEQUENCE [LARGE SCALE GENOMIC DNA]</scope>
    <source>
        <strain evidence="2">cv. AL8/78</strain>
    </source>
</reference>
<sequence>MDRREYYICIFLYFILVTSFSDTTMIASLELEEMAVEAAENDGRLARRPLKHAEREVHAHRKLLMHLDSMIQGHSTAIEVRTLTTAENSVSLKSNTDEAK</sequence>
<proteinExistence type="predicted"/>
<name>A0A453GX59_AEGTS</name>
<dbReference type="AlphaFoldDB" id="A0A453GX59"/>
<dbReference type="Gramene" id="AET3Gv21256400.19">
    <property type="protein sequence ID" value="AET3Gv21256400.19"/>
    <property type="gene ID" value="AET3Gv21256400"/>
</dbReference>
<dbReference type="EnsemblPlants" id="AET3Gv21256400.19">
    <property type="protein sequence ID" value="AET3Gv21256400.19"/>
    <property type="gene ID" value="AET3Gv21256400"/>
</dbReference>
<accession>A0A453GX59</accession>
<keyword evidence="2" id="KW-1185">Reference proteome</keyword>
<organism evidence="1 2">
    <name type="scientific">Aegilops tauschii subsp. strangulata</name>
    <name type="common">Goatgrass</name>
    <dbReference type="NCBI Taxonomy" id="200361"/>
    <lineage>
        <taxon>Eukaryota</taxon>
        <taxon>Viridiplantae</taxon>
        <taxon>Streptophyta</taxon>
        <taxon>Embryophyta</taxon>
        <taxon>Tracheophyta</taxon>
        <taxon>Spermatophyta</taxon>
        <taxon>Magnoliopsida</taxon>
        <taxon>Liliopsida</taxon>
        <taxon>Poales</taxon>
        <taxon>Poaceae</taxon>
        <taxon>BOP clade</taxon>
        <taxon>Pooideae</taxon>
        <taxon>Triticodae</taxon>
        <taxon>Triticeae</taxon>
        <taxon>Triticinae</taxon>
        <taxon>Aegilops</taxon>
    </lineage>
</organism>
<protein>
    <submittedName>
        <fullName evidence="1">Uncharacterized protein</fullName>
    </submittedName>
</protein>